<dbReference type="RefSeq" id="WP_036167316.1">
    <property type="nucleotide sequence ID" value="NZ_JRKJ01000006.1"/>
</dbReference>
<evidence type="ECO:0000313" key="3">
    <source>
        <dbReference type="EMBL" id="KGQ19657.1"/>
    </source>
</evidence>
<accession>A0A0A2WLT6</accession>
<dbReference type="Pfam" id="PF13428">
    <property type="entry name" value="TPR_14"/>
    <property type="match status" value="1"/>
</dbReference>
<name>A0A0A2WLT6_9GAMM</name>
<dbReference type="Pfam" id="PF13469">
    <property type="entry name" value="Sulfotransfer_3"/>
    <property type="match status" value="1"/>
</dbReference>
<dbReference type="InterPro" id="IPR011990">
    <property type="entry name" value="TPR-like_helical_dom_sf"/>
</dbReference>
<evidence type="ECO:0000313" key="4">
    <source>
        <dbReference type="Proteomes" id="UP000030518"/>
    </source>
</evidence>
<feature type="repeat" description="TPR" evidence="2">
    <location>
        <begin position="280"/>
        <end position="313"/>
    </location>
</feature>
<feature type="repeat" description="TPR" evidence="2">
    <location>
        <begin position="78"/>
        <end position="111"/>
    </location>
</feature>
<organism evidence="3 4">
    <name type="scientific">Lysobacter dokdonensis DS-58</name>
    <dbReference type="NCBI Taxonomy" id="1300345"/>
    <lineage>
        <taxon>Bacteria</taxon>
        <taxon>Pseudomonadati</taxon>
        <taxon>Pseudomonadota</taxon>
        <taxon>Gammaproteobacteria</taxon>
        <taxon>Lysobacterales</taxon>
        <taxon>Lysobacteraceae</taxon>
        <taxon>Noviluteimonas</taxon>
    </lineage>
</organism>
<sequence length="675" mass="74398">MTHAQEPTASVEAALAHASKLLASDPAMAGLQAAEVLRVIGDHPVARLLLGASRSACGDAEGAAQILEPLAREQPNAPAVQLELGIALGRSGRGDDAVAALRRAVALKPELPRAWLALGDHLSAVGDRAAAEAAYATHLVHSVRDPRLLRAANALQANRLPEAESLLRDHLRTSPTDAAALRMLAESQARMGRIEEAESLLARCVELVPGFDAARHHYAMVLHRANKPVEALAEVDALLAKDPANAGFRNLRAVVLCRVGDYDAAIPVYDALVREYPHQPRLWLSFGHALKTAGHTARAIAAYREAARIEPRFGDAWWSLANLKTFRFTADDIATIRTQLARADVAPEDRLHLDFALGKALEDAGEYAASFEHYRRGNAQRVAQVPYFAVDNTARVRKAIATYTPDFFAQRAGSGADARDPIFIVGMPRAGSTLVEQILSSHPEVEGTMELPDLLSLTRDLRRRGEASGARHYHDVVPSLDLDELRAIGEDYLERTRIHRKGGAPLFIDKMPNNFQHVGLIHLALPNAKIIDARRHPLACGFSLFKQQFARGQDFSFRLEDIGAYYRDYVALMAHFDAVLPGRVHRVHYETMVEDTEQEVRRLLDYCGLSFDPACLRFFENDRPVRTASSEQVRQPIYREGLDQWRHYAPWLGPLEAALGPVLAAYPSVPPRLLD</sequence>
<keyword evidence="1 3" id="KW-0808">Transferase</keyword>
<reference evidence="3 4" key="1">
    <citation type="submission" date="2014-09" db="EMBL/GenBank/DDBJ databases">
        <title>Genome sequences of Lysobacter dokdonensis DS-58.</title>
        <authorList>
            <person name="Kim J.F."/>
            <person name="Kwak M.-J."/>
        </authorList>
    </citation>
    <scope>NUCLEOTIDE SEQUENCE [LARGE SCALE GENOMIC DNA]</scope>
    <source>
        <strain evidence="3 4">DS-58</strain>
    </source>
</reference>
<dbReference type="InterPro" id="IPR026634">
    <property type="entry name" value="TPST-like"/>
</dbReference>
<dbReference type="InterPro" id="IPR027417">
    <property type="entry name" value="P-loop_NTPase"/>
</dbReference>
<dbReference type="STRING" id="1300345.LF41_2595"/>
<dbReference type="SMART" id="SM00028">
    <property type="entry name" value="TPR"/>
    <property type="match status" value="5"/>
</dbReference>
<dbReference type="SUPFAM" id="SSF52540">
    <property type="entry name" value="P-loop containing nucleoside triphosphate hydrolases"/>
    <property type="match status" value="1"/>
</dbReference>
<dbReference type="PANTHER" id="PTHR12788">
    <property type="entry name" value="PROTEIN-TYROSINE SULFOTRANSFERASE 2"/>
    <property type="match status" value="1"/>
</dbReference>
<dbReference type="PROSITE" id="PS50005">
    <property type="entry name" value="TPR"/>
    <property type="match status" value="2"/>
</dbReference>
<dbReference type="OrthoDB" id="9766687at2"/>
<dbReference type="PANTHER" id="PTHR12788:SF10">
    <property type="entry name" value="PROTEIN-TYROSINE SULFOTRANSFERASE"/>
    <property type="match status" value="1"/>
</dbReference>
<dbReference type="EMBL" id="JRKJ01000006">
    <property type="protein sequence ID" value="KGQ19657.1"/>
    <property type="molecule type" value="Genomic_DNA"/>
</dbReference>
<keyword evidence="2" id="KW-0802">TPR repeat</keyword>
<dbReference type="Pfam" id="PF14559">
    <property type="entry name" value="TPR_19"/>
    <property type="match status" value="1"/>
</dbReference>
<keyword evidence="4" id="KW-1185">Reference proteome</keyword>
<dbReference type="Proteomes" id="UP000030518">
    <property type="component" value="Unassembled WGS sequence"/>
</dbReference>
<proteinExistence type="predicted"/>
<dbReference type="Gene3D" id="3.40.50.300">
    <property type="entry name" value="P-loop containing nucleotide triphosphate hydrolases"/>
    <property type="match status" value="1"/>
</dbReference>
<protein>
    <submittedName>
        <fullName evidence="3">Sulfotransferase</fullName>
    </submittedName>
</protein>
<comment type="caution">
    <text evidence="3">The sequence shown here is derived from an EMBL/GenBank/DDBJ whole genome shotgun (WGS) entry which is preliminary data.</text>
</comment>
<dbReference type="AlphaFoldDB" id="A0A0A2WLT6"/>
<dbReference type="GO" id="GO:0008476">
    <property type="term" value="F:protein-tyrosine sulfotransferase activity"/>
    <property type="evidence" value="ECO:0007669"/>
    <property type="project" value="InterPro"/>
</dbReference>
<dbReference type="Pfam" id="PF13432">
    <property type="entry name" value="TPR_16"/>
    <property type="match status" value="2"/>
</dbReference>
<evidence type="ECO:0000256" key="1">
    <source>
        <dbReference type="ARBA" id="ARBA00022679"/>
    </source>
</evidence>
<evidence type="ECO:0000256" key="2">
    <source>
        <dbReference type="PROSITE-ProRule" id="PRU00339"/>
    </source>
</evidence>
<dbReference type="SUPFAM" id="SSF48452">
    <property type="entry name" value="TPR-like"/>
    <property type="match status" value="2"/>
</dbReference>
<dbReference type="PATRIC" id="fig|1300345.3.peg.1161"/>
<dbReference type="eggNOG" id="COG0457">
    <property type="taxonomic scope" value="Bacteria"/>
</dbReference>
<dbReference type="Gene3D" id="1.25.40.10">
    <property type="entry name" value="Tetratricopeptide repeat domain"/>
    <property type="match status" value="1"/>
</dbReference>
<gene>
    <name evidence="3" type="ORF">LF41_2595</name>
</gene>
<dbReference type="InterPro" id="IPR019734">
    <property type="entry name" value="TPR_rpt"/>
</dbReference>